<accession>A0AAJ6YEX2</accession>
<feature type="chain" id="PRO_5042493021" evidence="1">
    <location>
        <begin position="23"/>
        <end position="683"/>
    </location>
</feature>
<dbReference type="InterPro" id="IPR032062">
    <property type="entry name" value="DUF4803"/>
</dbReference>
<dbReference type="PANTHER" id="PTHR47890">
    <property type="entry name" value="LD24308P"/>
    <property type="match status" value="1"/>
</dbReference>
<dbReference type="KEGG" id="csol:105361355"/>
<reference evidence="3" key="1">
    <citation type="submission" date="2025-08" db="UniProtKB">
        <authorList>
            <consortium name="RefSeq"/>
        </authorList>
    </citation>
    <scope>IDENTIFICATION</scope>
</reference>
<name>A0AAJ6YEX2_9HYME</name>
<evidence type="ECO:0000313" key="3">
    <source>
        <dbReference type="RefSeq" id="XP_011496805.1"/>
    </source>
</evidence>
<dbReference type="RefSeq" id="XP_011496805.1">
    <property type="nucleotide sequence ID" value="XM_011498503.1"/>
</dbReference>
<keyword evidence="2" id="KW-1185">Reference proteome</keyword>
<proteinExistence type="predicted"/>
<dbReference type="Proteomes" id="UP000695007">
    <property type="component" value="Unplaced"/>
</dbReference>
<dbReference type="CTD" id="31712"/>
<evidence type="ECO:0000256" key="1">
    <source>
        <dbReference type="SAM" id="SignalP"/>
    </source>
</evidence>
<dbReference type="AlphaFoldDB" id="A0AAJ6YEX2"/>
<protein>
    <submittedName>
        <fullName evidence="3">Uncharacterized protein LOC105361355 isoform X1</fullName>
    </submittedName>
</protein>
<feature type="signal peptide" evidence="1">
    <location>
        <begin position="1"/>
        <end position="22"/>
    </location>
</feature>
<evidence type="ECO:0000313" key="2">
    <source>
        <dbReference type="Proteomes" id="UP000695007"/>
    </source>
</evidence>
<gene>
    <name evidence="3" type="primary">LOC105361355</name>
</gene>
<sequence>MSKSGVLLFIFALLLLSNDINCFDFGLSNMADILNTIKDIGFDTLKIYGLVYPIQHDAKLEFPPVRKFEKQLINYINAVSRKIDFYDRNFENKNNFVLDTIVTKLPEKLMLDSRMNDLWKYINQIDSAYQNFIRYSLSPSKYEQYTLEDFAKSTLSSNLNAIPNILEIIHRIVVPTQWNENVFHNSILYLLAKHIKEASNQICNTEQSSQQLLYNLYKTIALIEIKGYTMMQFSLTFLKFYKIGNFTKEMEEIQEQSISRASEMLRAVKMAMAIAPRDIWKCDPSKHKPESTFTNIKMVQGYIVNEVDMNPLGTCKENCEYYSYSRVYGCYQNQFCNEQRPCNGKLVNCQYVDSDMWICPSESKSDRRYEYVEYENGRTYGKKGTCNQGTTKVDSWWRWLFWHCSYCMCFCDDHNSSSHRYFNLRDVSSDVQDNKVVTGMKLIKRNQIIHIQIQQGKLLPYGGINSSTIEWKEADNYSITDQNIKEHVDYHTIMWEKRAIDLDDLDAPEGHLLTGLKFRIIGAHLNLEIRTTPFNFTSGKLIPEKSLWDSHDNTEASEMYGLNGEIHQVKKRIELQLNKPDIPTRSLAQSVIDSQTNQFLLFQPTDLEKDAAQNTVPFIDIQPVIPNPPMPLSGAGIFHKGREGYGGFLALKAITYNFEPHMHAESSLSVPVNSKNDDSVNNV</sequence>
<dbReference type="PANTHER" id="PTHR47890:SF1">
    <property type="entry name" value="LD24308P"/>
    <property type="match status" value="1"/>
</dbReference>
<dbReference type="GeneID" id="105361355"/>
<keyword evidence="1" id="KW-0732">Signal</keyword>
<dbReference type="Pfam" id="PF16061">
    <property type="entry name" value="DUF4803"/>
    <property type="match status" value="1"/>
</dbReference>
<organism evidence="2 3">
    <name type="scientific">Ceratosolen solmsi marchali</name>
    <dbReference type="NCBI Taxonomy" id="326594"/>
    <lineage>
        <taxon>Eukaryota</taxon>
        <taxon>Metazoa</taxon>
        <taxon>Ecdysozoa</taxon>
        <taxon>Arthropoda</taxon>
        <taxon>Hexapoda</taxon>
        <taxon>Insecta</taxon>
        <taxon>Pterygota</taxon>
        <taxon>Neoptera</taxon>
        <taxon>Endopterygota</taxon>
        <taxon>Hymenoptera</taxon>
        <taxon>Apocrita</taxon>
        <taxon>Proctotrupomorpha</taxon>
        <taxon>Chalcidoidea</taxon>
        <taxon>Agaonidae</taxon>
        <taxon>Agaoninae</taxon>
        <taxon>Ceratosolen</taxon>
    </lineage>
</organism>